<dbReference type="EMBL" id="FXAM01000001">
    <property type="protein sequence ID" value="SMF95656.1"/>
    <property type="molecule type" value="Genomic_DNA"/>
</dbReference>
<organism evidence="1 2">
    <name type="scientific">Methylomagnum ishizawai</name>
    <dbReference type="NCBI Taxonomy" id="1760988"/>
    <lineage>
        <taxon>Bacteria</taxon>
        <taxon>Pseudomonadati</taxon>
        <taxon>Pseudomonadota</taxon>
        <taxon>Gammaproteobacteria</taxon>
        <taxon>Methylococcales</taxon>
        <taxon>Methylococcaceae</taxon>
        <taxon>Methylomagnum</taxon>
    </lineage>
</organism>
<keyword evidence="2" id="KW-1185">Reference proteome</keyword>
<evidence type="ECO:0000313" key="2">
    <source>
        <dbReference type="Proteomes" id="UP000192923"/>
    </source>
</evidence>
<dbReference type="RefSeq" id="WP_085214065.1">
    <property type="nucleotide sequence ID" value="NZ_FXAM01000001.1"/>
</dbReference>
<proteinExistence type="predicted"/>
<evidence type="ECO:0000313" key="1">
    <source>
        <dbReference type="EMBL" id="SMF95656.1"/>
    </source>
</evidence>
<dbReference type="AlphaFoldDB" id="A0A1Y6CZC3"/>
<gene>
    <name evidence="1" type="ORF">SAMN02949497_3026</name>
</gene>
<sequence length="129" mass="14722">MEPIVHHLAELCRELTPVQFRLAIPPLMRYLPTHPVIGSQERAAECIAAVFNRLNMNPNIGGIRPTRYERQLAEDLWSWKMTRSASDPPGEDMVFELSAAELVCLQICFERLKAVFEGTVLGYFSNRPH</sequence>
<accession>A0A1Y6CZC3</accession>
<protein>
    <submittedName>
        <fullName evidence="1">Uncharacterized protein</fullName>
    </submittedName>
</protein>
<reference evidence="1 2" key="1">
    <citation type="submission" date="2016-12" db="EMBL/GenBank/DDBJ databases">
        <authorList>
            <person name="Song W.-J."/>
            <person name="Kurnit D.M."/>
        </authorList>
    </citation>
    <scope>NUCLEOTIDE SEQUENCE [LARGE SCALE GENOMIC DNA]</scope>
    <source>
        <strain evidence="1 2">175</strain>
    </source>
</reference>
<name>A0A1Y6CZC3_9GAMM</name>
<dbReference type="Proteomes" id="UP000192923">
    <property type="component" value="Unassembled WGS sequence"/>
</dbReference>